<keyword evidence="2" id="KW-1185">Reference proteome</keyword>
<evidence type="ECO:0000313" key="1">
    <source>
        <dbReference type="EMBL" id="SFO03607.1"/>
    </source>
</evidence>
<reference evidence="2" key="1">
    <citation type="submission" date="2016-10" db="EMBL/GenBank/DDBJ databases">
        <authorList>
            <person name="Varghese N."/>
        </authorList>
    </citation>
    <scope>NUCLEOTIDE SEQUENCE [LARGE SCALE GENOMIC DNA]</scope>
    <source>
        <strain evidence="2">Nsp8</strain>
    </source>
</reference>
<dbReference type="EMBL" id="FOVJ01000006">
    <property type="protein sequence ID" value="SFO03607.1"/>
    <property type="molecule type" value="Genomic_DNA"/>
</dbReference>
<gene>
    <name evidence="1" type="ORF">SAMN05216386_2435</name>
</gene>
<name>A0A1I5DWT9_9PROT</name>
<dbReference type="Proteomes" id="UP000183107">
    <property type="component" value="Unassembled WGS sequence"/>
</dbReference>
<dbReference type="AlphaFoldDB" id="A0A1I5DWT9"/>
<organism evidence="1 2">
    <name type="scientific">Nitrosospira briensis</name>
    <dbReference type="NCBI Taxonomy" id="35799"/>
    <lineage>
        <taxon>Bacteria</taxon>
        <taxon>Pseudomonadati</taxon>
        <taxon>Pseudomonadota</taxon>
        <taxon>Betaproteobacteria</taxon>
        <taxon>Nitrosomonadales</taxon>
        <taxon>Nitrosomonadaceae</taxon>
        <taxon>Nitrosospira</taxon>
    </lineage>
</organism>
<accession>A0A1I5DWT9</accession>
<sequence>MERHCAITNIHSPFNLIRLVANSRKGGGRVIQKVLVDHNAILKN</sequence>
<protein>
    <submittedName>
        <fullName evidence="1">Uncharacterized protein</fullName>
    </submittedName>
</protein>
<evidence type="ECO:0000313" key="2">
    <source>
        <dbReference type="Proteomes" id="UP000183107"/>
    </source>
</evidence>
<proteinExistence type="predicted"/>